<evidence type="ECO:0000313" key="2">
    <source>
        <dbReference type="Proteomes" id="UP000719766"/>
    </source>
</evidence>
<keyword evidence="2" id="KW-1185">Reference proteome</keyword>
<dbReference type="RefSeq" id="XP_041153103.1">
    <property type="nucleotide sequence ID" value="XM_041304475.1"/>
</dbReference>
<dbReference type="GeneID" id="64598239"/>
<reference evidence="1" key="1">
    <citation type="journal article" date="2020" name="New Phytol.">
        <title>Comparative genomics reveals dynamic genome evolution in host specialist ectomycorrhizal fungi.</title>
        <authorList>
            <person name="Lofgren L.A."/>
            <person name="Nguyen N.H."/>
            <person name="Vilgalys R."/>
            <person name="Ruytinx J."/>
            <person name="Liao H.L."/>
            <person name="Branco S."/>
            <person name="Kuo A."/>
            <person name="LaButti K."/>
            <person name="Lipzen A."/>
            <person name="Andreopoulos W."/>
            <person name="Pangilinan J."/>
            <person name="Riley R."/>
            <person name="Hundley H."/>
            <person name="Na H."/>
            <person name="Barry K."/>
            <person name="Grigoriev I.V."/>
            <person name="Stajich J.E."/>
            <person name="Kennedy P.G."/>
        </authorList>
    </citation>
    <scope>NUCLEOTIDE SEQUENCE</scope>
    <source>
        <strain evidence="1">S12</strain>
    </source>
</reference>
<dbReference type="Proteomes" id="UP000719766">
    <property type="component" value="Unassembled WGS sequence"/>
</dbReference>
<accession>A0A9P7AAP7</accession>
<gene>
    <name evidence="1" type="ORF">HD556DRAFT_1420932</name>
</gene>
<name>A0A9P7AAP7_9AGAM</name>
<evidence type="ECO:0000313" key="1">
    <source>
        <dbReference type="EMBL" id="KAG1785620.1"/>
    </source>
</evidence>
<dbReference type="OrthoDB" id="10517754at2759"/>
<comment type="caution">
    <text evidence="1">The sequence shown here is derived from an EMBL/GenBank/DDBJ whole genome shotgun (WGS) entry which is preliminary data.</text>
</comment>
<organism evidence="1 2">
    <name type="scientific">Suillus plorans</name>
    <dbReference type="NCBI Taxonomy" id="116603"/>
    <lineage>
        <taxon>Eukaryota</taxon>
        <taxon>Fungi</taxon>
        <taxon>Dikarya</taxon>
        <taxon>Basidiomycota</taxon>
        <taxon>Agaricomycotina</taxon>
        <taxon>Agaricomycetes</taxon>
        <taxon>Agaricomycetidae</taxon>
        <taxon>Boletales</taxon>
        <taxon>Suillineae</taxon>
        <taxon>Suillaceae</taxon>
        <taxon>Suillus</taxon>
    </lineage>
</organism>
<sequence length="187" mass="21236">MYNGMRPLYARRNERSLCNQQSSPRLTRLTHGILYANIALVCLHPAIVGDRRRDPVSCLGNILFQSLHRVSCLWLLYLYGLLPFVSRTSCSRLLDHPQLVSFGLGRQTPRGASLLQELGFADRRQISTGLTVRCTCIKDTLPVSKFPSDPITHYDAAVQRREITFIVSRSLHNAHRFMDHVEAMSSI</sequence>
<proteinExistence type="predicted"/>
<dbReference type="AlphaFoldDB" id="A0A9P7AAP7"/>
<dbReference type="EMBL" id="JABBWE010000106">
    <property type="protein sequence ID" value="KAG1785620.1"/>
    <property type="molecule type" value="Genomic_DNA"/>
</dbReference>
<protein>
    <submittedName>
        <fullName evidence="1">Uncharacterized protein</fullName>
    </submittedName>
</protein>